<accession>A0A1G2V3Q9</accession>
<dbReference type="InterPro" id="IPR003869">
    <property type="entry name" value="Polysac_CapD-like"/>
</dbReference>
<feature type="domain" description="Polysaccharide biosynthesis protein CapD-like" evidence="2">
    <location>
        <begin position="10"/>
        <end position="293"/>
    </location>
</feature>
<sequence length="347" mass="38940">MINEFKNKIILVTGGAGSIGSALVREILKFEPKAVRILDNHEFSLHKLQGLLSEEESKRIRFLLGDVTDKDRILRAMNGVDIVYHAAAYKHVHLCEYNPLEAIKTNVIGTQNVIDAALHNDIKKFIFISTDKAVHPIGTLGASKLLGEKITTAANYYKGDSPTIFSCVRFGNVTMSNGSVIPHFIKQLKANLPLSVTSSKMTRFLMPMGKAVELIFKATEKMQGGEVFVLKMKSVNIKDLAQCIIDEHLLISGGKNKIQILKMDKRAGEKMHEKLLAEEESGRVVEFEDMLVILPSMEPRYGDRKNPLMVQAKKINPNSYSSDKRVMSRKQITSFLRENKIFESTTF</sequence>
<dbReference type="PANTHER" id="PTHR43318">
    <property type="entry name" value="UDP-N-ACETYLGLUCOSAMINE 4,6-DEHYDRATASE"/>
    <property type="match status" value="1"/>
</dbReference>
<evidence type="ECO:0000313" key="3">
    <source>
        <dbReference type="EMBL" id="OHB16210.1"/>
    </source>
</evidence>
<comment type="caution">
    <text evidence="3">The sequence shown here is derived from an EMBL/GenBank/DDBJ whole genome shotgun (WGS) entry which is preliminary data.</text>
</comment>
<dbReference type="InterPro" id="IPR036291">
    <property type="entry name" value="NAD(P)-bd_dom_sf"/>
</dbReference>
<organism evidence="3 4">
    <name type="scientific">Candidatus Zambryskibacteria bacterium RIFOXYC1_FULL_39_10</name>
    <dbReference type="NCBI Taxonomy" id="1802779"/>
    <lineage>
        <taxon>Bacteria</taxon>
        <taxon>Candidatus Zambryskiibacteriota</taxon>
    </lineage>
</organism>
<proteinExistence type="inferred from homology"/>
<dbReference type="Pfam" id="PF02719">
    <property type="entry name" value="Polysacc_synt_2"/>
    <property type="match status" value="1"/>
</dbReference>
<evidence type="ECO:0000256" key="1">
    <source>
        <dbReference type="ARBA" id="ARBA00007430"/>
    </source>
</evidence>
<reference evidence="3 4" key="1">
    <citation type="journal article" date="2016" name="Nat. Commun.">
        <title>Thousands of microbial genomes shed light on interconnected biogeochemical processes in an aquifer system.</title>
        <authorList>
            <person name="Anantharaman K."/>
            <person name="Brown C.T."/>
            <person name="Hug L.A."/>
            <person name="Sharon I."/>
            <person name="Castelle C.J."/>
            <person name="Probst A.J."/>
            <person name="Thomas B.C."/>
            <person name="Singh A."/>
            <person name="Wilkins M.J."/>
            <person name="Karaoz U."/>
            <person name="Brodie E.L."/>
            <person name="Williams K.H."/>
            <person name="Hubbard S.S."/>
            <person name="Banfield J.F."/>
        </authorList>
    </citation>
    <scope>NUCLEOTIDE SEQUENCE [LARGE SCALE GENOMIC DNA]</scope>
</reference>
<dbReference type="SUPFAM" id="SSF51735">
    <property type="entry name" value="NAD(P)-binding Rossmann-fold domains"/>
    <property type="match status" value="1"/>
</dbReference>
<name>A0A1G2V3Q9_9BACT</name>
<dbReference type="PANTHER" id="PTHR43318:SF2">
    <property type="entry name" value="UDP-N-ACETYLGLUCOSAMINE 4,6-DEHYDRATASE (INVERTING)"/>
    <property type="match status" value="1"/>
</dbReference>
<dbReference type="Gene3D" id="3.40.50.720">
    <property type="entry name" value="NAD(P)-binding Rossmann-like Domain"/>
    <property type="match status" value="1"/>
</dbReference>
<evidence type="ECO:0000259" key="2">
    <source>
        <dbReference type="Pfam" id="PF02719"/>
    </source>
</evidence>
<evidence type="ECO:0000313" key="4">
    <source>
        <dbReference type="Proteomes" id="UP000177697"/>
    </source>
</evidence>
<dbReference type="AlphaFoldDB" id="A0A1G2V3Q9"/>
<dbReference type="EMBL" id="MHWW01000003">
    <property type="protein sequence ID" value="OHB16210.1"/>
    <property type="molecule type" value="Genomic_DNA"/>
</dbReference>
<dbReference type="Proteomes" id="UP000177697">
    <property type="component" value="Unassembled WGS sequence"/>
</dbReference>
<dbReference type="CDD" id="cd05237">
    <property type="entry name" value="UDP_invert_4-6DH_SDR_e"/>
    <property type="match status" value="1"/>
</dbReference>
<protein>
    <recommendedName>
        <fullName evidence="2">Polysaccharide biosynthesis protein CapD-like domain-containing protein</fullName>
    </recommendedName>
</protein>
<comment type="similarity">
    <text evidence="1">Belongs to the polysaccharide synthase family.</text>
</comment>
<gene>
    <name evidence="3" type="ORF">A2431_02260</name>
</gene>
<dbReference type="InterPro" id="IPR051203">
    <property type="entry name" value="Polysaccharide_Synthase-Rel"/>
</dbReference>